<feature type="transmembrane region" description="Helical" evidence="7">
    <location>
        <begin position="25"/>
        <end position="45"/>
    </location>
</feature>
<evidence type="ECO:0000256" key="1">
    <source>
        <dbReference type="ARBA" id="ARBA00004651"/>
    </source>
</evidence>
<feature type="transmembrane region" description="Helical" evidence="7">
    <location>
        <begin position="339"/>
        <end position="365"/>
    </location>
</feature>
<evidence type="ECO:0000256" key="3">
    <source>
        <dbReference type="ARBA" id="ARBA00022692"/>
    </source>
</evidence>
<dbReference type="RefSeq" id="WP_301191357.1">
    <property type="nucleotide sequence ID" value="NZ_JAPDPJ010000036.1"/>
</dbReference>
<evidence type="ECO:0000256" key="2">
    <source>
        <dbReference type="ARBA" id="ARBA00022475"/>
    </source>
</evidence>
<keyword evidence="5 7" id="KW-0472">Membrane</keyword>
<accession>A0AAE3M652</accession>
<gene>
    <name evidence="10" type="ORF">OM075_15055</name>
</gene>
<feature type="transmembrane region" description="Helical" evidence="7">
    <location>
        <begin position="290"/>
        <end position="315"/>
    </location>
</feature>
<feature type="domain" description="MacB-like periplasmic core" evidence="9">
    <location>
        <begin position="24"/>
        <end position="252"/>
    </location>
</feature>
<dbReference type="Proteomes" id="UP001209229">
    <property type="component" value="Unassembled WGS sequence"/>
</dbReference>
<protein>
    <submittedName>
        <fullName evidence="10">ABC transporter permease</fullName>
    </submittedName>
</protein>
<comment type="similarity">
    <text evidence="6">Belongs to the ABC-4 integral membrane protein family.</text>
</comment>
<keyword evidence="11" id="KW-1185">Reference proteome</keyword>
<dbReference type="GO" id="GO:0022857">
    <property type="term" value="F:transmembrane transporter activity"/>
    <property type="evidence" value="ECO:0007669"/>
    <property type="project" value="TreeGrafter"/>
</dbReference>
<dbReference type="GO" id="GO:0005886">
    <property type="term" value="C:plasma membrane"/>
    <property type="evidence" value="ECO:0007669"/>
    <property type="project" value="UniProtKB-SubCell"/>
</dbReference>
<dbReference type="EMBL" id="JAPDPJ010000036">
    <property type="protein sequence ID" value="MCW3787793.1"/>
    <property type="molecule type" value="Genomic_DNA"/>
</dbReference>
<evidence type="ECO:0000313" key="11">
    <source>
        <dbReference type="Proteomes" id="UP001209229"/>
    </source>
</evidence>
<feature type="transmembrane region" description="Helical" evidence="7">
    <location>
        <begin position="377"/>
        <end position="400"/>
    </location>
</feature>
<reference evidence="10" key="1">
    <citation type="submission" date="2022-10" db="EMBL/GenBank/DDBJ databases">
        <authorList>
            <person name="Yu W.X."/>
        </authorList>
    </citation>
    <scope>NUCLEOTIDE SEQUENCE</scope>
    <source>
        <strain evidence="10">AAT</strain>
    </source>
</reference>
<evidence type="ECO:0000256" key="7">
    <source>
        <dbReference type="SAM" id="Phobius"/>
    </source>
</evidence>
<sequence length="414" mass="44878">MVSKLFIENVKIAFGAIKSNKLRTILTILIIVIGITALVGIITAVKSIETAISSNFTSMGANTFTIESRGSNIVIGKQRHRTKSFGYISYKEATEFKESFHFPAVVTISYVASGNATIKYESNKSNPNVSVIGIDENFITTSGHIIKEGRGFLKQDIENGRNVAVIGSALYKKLFPSKISAVDKVISLASGRYKIIGVLEEKGAGFGGQSDNIILLPVSNVRQYFSRPQMSFKVEVKANNPSQVDAAVSEATGTFRLVRRLKTTDENNFNIVKSDNLSRMLIENLSNVTIIANIIGFITLFGAAIGLMNIMLVAVTERTREIGIRKAIGANKRAIRNQFLMESITIGVLGGIGGVLLGILVGNLLSMVLNSGFVVPWGWIIISIVLCLLVGLLSGLMPAIKASKLEPIESLRYE</sequence>
<dbReference type="InterPro" id="IPR003838">
    <property type="entry name" value="ABC3_permease_C"/>
</dbReference>
<comment type="subcellular location">
    <subcellularLocation>
        <location evidence="1">Cell membrane</location>
        <topology evidence="1">Multi-pass membrane protein</topology>
    </subcellularLocation>
</comment>
<dbReference type="InterPro" id="IPR050250">
    <property type="entry name" value="Macrolide_Exporter_MacB"/>
</dbReference>
<evidence type="ECO:0000256" key="4">
    <source>
        <dbReference type="ARBA" id="ARBA00022989"/>
    </source>
</evidence>
<evidence type="ECO:0000259" key="9">
    <source>
        <dbReference type="Pfam" id="PF12704"/>
    </source>
</evidence>
<keyword evidence="2" id="KW-1003">Cell membrane</keyword>
<evidence type="ECO:0000256" key="6">
    <source>
        <dbReference type="ARBA" id="ARBA00038076"/>
    </source>
</evidence>
<dbReference type="Pfam" id="PF12704">
    <property type="entry name" value="MacB_PCD"/>
    <property type="match status" value="1"/>
</dbReference>
<evidence type="ECO:0000256" key="5">
    <source>
        <dbReference type="ARBA" id="ARBA00023136"/>
    </source>
</evidence>
<organism evidence="10 11">
    <name type="scientific">Plebeiibacterium sediminum</name>
    <dbReference type="NCBI Taxonomy" id="2992112"/>
    <lineage>
        <taxon>Bacteria</taxon>
        <taxon>Pseudomonadati</taxon>
        <taxon>Bacteroidota</taxon>
        <taxon>Bacteroidia</taxon>
        <taxon>Marinilabiliales</taxon>
        <taxon>Marinilabiliaceae</taxon>
        <taxon>Plebeiibacterium</taxon>
    </lineage>
</organism>
<evidence type="ECO:0000313" key="10">
    <source>
        <dbReference type="EMBL" id="MCW3787793.1"/>
    </source>
</evidence>
<comment type="caution">
    <text evidence="10">The sequence shown here is derived from an EMBL/GenBank/DDBJ whole genome shotgun (WGS) entry which is preliminary data.</text>
</comment>
<dbReference type="PANTHER" id="PTHR30572:SF4">
    <property type="entry name" value="ABC TRANSPORTER PERMEASE YTRF"/>
    <property type="match status" value="1"/>
</dbReference>
<dbReference type="Pfam" id="PF02687">
    <property type="entry name" value="FtsX"/>
    <property type="match status" value="1"/>
</dbReference>
<dbReference type="AlphaFoldDB" id="A0AAE3M652"/>
<feature type="domain" description="ABC3 transporter permease C-terminal" evidence="8">
    <location>
        <begin position="293"/>
        <end position="407"/>
    </location>
</feature>
<evidence type="ECO:0000259" key="8">
    <source>
        <dbReference type="Pfam" id="PF02687"/>
    </source>
</evidence>
<dbReference type="InterPro" id="IPR025857">
    <property type="entry name" value="MacB_PCD"/>
</dbReference>
<keyword evidence="4 7" id="KW-1133">Transmembrane helix</keyword>
<proteinExistence type="inferred from homology"/>
<keyword evidence="3 7" id="KW-0812">Transmembrane</keyword>
<name>A0AAE3M652_9BACT</name>
<dbReference type="PANTHER" id="PTHR30572">
    <property type="entry name" value="MEMBRANE COMPONENT OF TRANSPORTER-RELATED"/>
    <property type="match status" value="1"/>
</dbReference>